<evidence type="ECO:0000313" key="2">
    <source>
        <dbReference type="EMBL" id="GAH33814.1"/>
    </source>
</evidence>
<feature type="domain" description="CTP synthase N-terminal" evidence="1">
    <location>
        <begin position="1"/>
        <end position="30"/>
    </location>
</feature>
<dbReference type="GO" id="GO:0006221">
    <property type="term" value="P:pyrimidine nucleotide biosynthetic process"/>
    <property type="evidence" value="ECO:0007669"/>
    <property type="project" value="InterPro"/>
</dbReference>
<gene>
    <name evidence="2" type="ORF">S03H2_23943</name>
</gene>
<organism evidence="2">
    <name type="scientific">marine sediment metagenome</name>
    <dbReference type="NCBI Taxonomy" id="412755"/>
    <lineage>
        <taxon>unclassified sequences</taxon>
        <taxon>metagenomes</taxon>
        <taxon>ecological metagenomes</taxon>
    </lineage>
</organism>
<dbReference type="InterPro" id="IPR017456">
    <property type="entry name" value="CTP_synthase_N"/>
</dbReference>
<dbReference type="InterPro" id="IPR027417">
    <property type="entry name" value="P-loop_NTPase"/>
</dbReference>
<dbReference type="GO" id="GO:0003883">
    <property type="term" value="F:CTP synthase activity"/>
    <property type="evidence" value="ECO:0007669"/>
    <property type="project" value="InterPro"/>
</dbReference>
<dbReference type="EMBL" id="BARU01013177">
    <property type="protein sequence ID" value="GAH33814.1"/>
    <property type="molecule type" value="Genomic_DNA"/>
</dbReference>
<accession>X1FWU1</accession>
<name>X1FWU1_9ZZZZ</name>
<dbReference type="Pfam" id="PF06418">
    <property type="entry name" value="CTP_synth_N"/>
    <property type="match status" value="1"/>
</dbReference>
<comment type="caution">
    <text evidence="2">The sequence shown here is derived from an EMBL/GenBank/DDBJ whole genome shotgun (WGS) entry which is preliminary data.</text>
</comment>
<sequence length="32" mass="3566">LQFRGFNISVVKIDPYLNVDPGTLNPIEHGVL</sequence>
<dbReference type="SUPFAM" id="SSF52540">
    <property type="entry name" value="P-loop containing nucleoside triphosphate hydrolases"/>
    <property type="match status" value="1"/>
</dbReference>
<feature type="non-terminal residue" evidence="2">
    <location>
        <position position="1"/>
    </location>
</feature>
<evidence type="ECO:0000259" key="1">
    <source>
        <dbReference type="Pfam" id="PF06418"/>
    </source>
</evidence>
<reference evidence="2" key="1">
    <citation type="journal article" date="2014" name="Front. Microbiol.">
        <title>High frequency of phylogenetically diverse reductive dehalogenase-homologous genes in deep subseafloor sedimentary metagenomes.</title>
        <authorList>
            <person name="Kawai M."/>
            <person name="Futagami T."/>
            <person name="Toyoda A."/>
            <person name="Takaki Y."/>
            <person name="Nishi S."/>
            <person name="Hori S."/>
            <person name="Arai W."/>
            <person name="Tsubouchi T."/>
            <person name="Morono Y."/>
            <person name="Uchiyama I."/>
            <person name="Ito T."/>
            <person name="Fujiyama A."/>
            <person name="Inagaki F."/>
            <person name="Takami H."/>
        </authorList>
    </citation>
    <scope>NUCLEOTIDE SEQUENCE</scope>
    <source>
        <strain evidence="2">Expedition CK06-06</strain>
    </source>
</reference>
<dbReference type="Gene3D" id="3.40.50.300">
    <property type="entry name" value="P-loop containing nucleotide triphosphate hydrolases"/>
    <property type="match status" value="1"/>
</dbReference>
<dbReference type="AlphaFoldDB" id="X1FWU1"/>
<proteinExistence type="predicted"/>
<protein>
    <recommendedName>
        <fullName evidence="1">CTP synthase N-terminal domain-containing protein</fullName>
    </recommendedName>
</protein>